<feature type="coiled-coil region" evidence="1">
    <location>
        <begin position="325"/>
        <end position="352"/>
    </location>
</feature>
<organism evidence="3 4">
    <name type="scientific">Psylliodes chrysocephalus</name>
    <dbReference type="NCBI Taxonomy" id="3402493"/>
    <lineage>
        <taxon>Eukaryota</taxon>
        <taxon>Metazoa</taxon>
        <taxon>Ecdysozoa</taxon>
        <taxon>Arthropoda</taxon>
        <taxon>Hexapoda</taxon>
        <taxon>Insecta</taxon>
        <taxon>Pterygota</taxon>
        <taxon>Neoptera</taxon>
        <taxon>Endopterygota</taxon>
        <taxon>Coleoptera</taxon>
        <taxon>Polyphaga</taxon>
        <taxon>Cucujiformia</taxon>
        <taxon>Chrysomeloidea</taxon>
        <taxon>Chrysomelidae</taxon>
        <taxon>Galerucinae</taxon>
        <taxon>Alticini</taxon>
        <taxon>Psylliodes</taxon>
    </lineage>
</organism>
<feature type="region of interest" description="Disordered" evidence="2">
    <location>
        <begin position="259"/>
        <end position="278"/>
    </location>
</feature>
<dbReference type="GO" id="GO:0003341">
    <property type="term" value="P:cilium movement"/>
    <property type="evidence" value="ECO:0007669"/>
    <property type="project" value="InterPro"/>
</dbReference>
<feature type="coiled-coil region" evidence="1">
    <location>
        <begin position="166"/>
        <end position="207"/>
    </location>
</feature>
<gene>
    <name evidence="3" type="ORF">PSYICH_LOCUS10104</name>
</gene>
<evidence type="ECO:0000256" key="2">
    <source>
        <dbReference type="SAM" id="MobiDB-lite"/>
    </source>
</evidence>
<evidence type="ECO:0000313" key="3">
    <source>
        <dbReference type="EMBL" id="CAH1109259.1"/>
    </source>
</evidence>
<dbReference type="Proteomes" id="UP001153636">
    <property type="component" value="Chromosome 4"/>
</dbReference>
<keyword evidence="4" id="KW-1185">Reference proteome</keyword>
<evidence type="ECO:0000256" key="1">
    <source>
        <dbReference type="SAM" id="Coils"/>
    </source>
</evidence>
<dbReference type="PANTHER" id="PTHR46518:SF1">
    <property type="entry name" value="OUTER DYNEIN ARM-DOCKING COMPLEX SUBUNIT 3"/>
    <property type="match status" value="1"/>
</dbReference>
<proteinExistence type="predicted"/>
<sequence length="526" mass="60869">MKSLVLLIFLEGQRKALFEECEAERKSNADEILKLKKELSQMVITLHEVTGTETKFLVKDRVLEGINGSLMEKNPQEVMEMIDLQVIDKTKKFDLLRYRTKQRRKYLTDLAIKYQKLLIKQDKIEVQTKIDQPVKKATTQLQNNIHAVDVQIREAVHIKHKYSDIYKSLKTDSDNFEGNISKMEEALDQQRIDIEKLQRVMDEASQMKSLARSILLKEEKSANEAAQNREKEVTEGRRLVNERKLELERLEKKIFQGGKLPVRPEPEGAEEIPDEDKCPTPPHPFDVITHAFEVLKQATGGTSTEEVFERFQSQKETDEKLMHLRGKAEDEKKKLEKKMEVLNRKLDSFKYAEAKDAERKTGEMDIIQYQITESIEESKKCVERKKKKDKAIENLLTDLQNLYLCINPLALPDTEPLVTLEKIKSNVKAIFEKIGSEAEIKKEDANEEKEEIFDPSDEKWLPTPYAGLVRRTPLPQTGVSPAPPPPPGSEDEEEVPSRGYLKRQAQLVVDAKFRRKNVRIQIPRRN</sequence>
<dbReference type="InterPro" id="IPR033192">
    <property type="entry name" value="ODAD3"/>
</dbReference>
<feature type="region of interest" description="Disordered" evidence="2">
    <location>
        <begin position="467"/>
        <end position="501"/>
    </location>
</feature>
<dbReference type="PANTHER" id="PTHR46518">
    <property type="entry name" value="COILED-COIL DOMAIN-CONTAINING PROTEIN 151"/>
    <property type="match status" value="1"/>
</dbReference>
<reference evidence="3" key="1">
    <citation type="submission" date="2022-01" db="EMBL/GenBank/DDBJ databases">
        <authorList>
            <person name="King R."/>
        </authorList>
    </citation>
    <scope>NUCLEOTIDE SEQUENCE</scope>
</reference>
<accession>A0A9P0CVY0</accession>
<dbReference type="GO" id="GO:0036064">
    <property type="term" value="C:ciliary basal body"/>
    <property type="evidence" value="ECO:0007669"/>
    <property type="project" value="TreeGrafter"/>
</dbReference>
<dbReference type="AlphaFoldDB" id="A0A9P0CVY0"/>
<name>A0A9P0CVY0_9CUCU</name>
<dbReference type="OrthoDB" id="10255247at2759"/>
<keyword evidence="1" id="KW-0175">Coiled coil</keyword>
<dbReference type="GO" id="GO:0035253">
    <property type="term" value="C:ciliary rootlet"/>
    <property type="evidence" value="ECO:0007669"/>
    <property type="project" value="TreeGrafter"/>
</dbReference>
<dbReference type="GO" id="GO:0036158">
    <property type="term" value="P:outer dynein arm assembly"/>
    <property type="evidence" value="ECO:0007669"/>
    <property type="project" value="InterPro"/>
</dbReference>
<protein>
    <submittedName>
        <fullName evidence="3">Uncharacterized protein</fullName>
    </submittedName>
</protein>
<evidence type="ECO:0000313" key="4">
    <source>
        <dbReference type="Proteomes" id="UP001153636"/>
    </source>
</evidence>
<dbReference type="EMBL" id="OV651816">
    <property type="protein sequence ID" value="CAH1109259.1"/>
    <property type="molecule type" value="Genomic_DNA"/>
</dbReference>
<dbReference type="GO" id="GO:0097542">
    <property type="term" value="C:ciliary tip"/>
    <property type="evidence" value="ECO:0007669"/>
    <property type="project" value="TreeGrafter"/>
</dbReference>